<keyword evidence="7 10" id="KW-0472">Membrane</keyword>
<evidence type="ECO:0000256" key="9">
    <source>
        <dbReference type="RuleBase" id="RU003794"/>
    </source>
</evidence>
<evidence type="ECO:0000259" key="11">
    <source>
        <dbReference type="Pfam" id="PF01478"/>
    </source>
</evidence>
<comment type="subcellular location">
    <subcellularLocation>
        <location evidence="1">Cell inner membrane</location>
        <topology evidence="1">Multi-pass membrane protein</topology>
    </subcellularLocation>
    <subcellularLocation>
        <location evidence="9">Cell membrane</location>
        <topology evidence="9">Multi-pass membrane protein</topology>
    </subcellularLocation>
</comment>
<feature type="transmembrane region" description="Helical" evidence="10">
    <location>
        <begin position="217"/>
        <end position="234"/>
    </location>
</feature>
<keyword evidence="9" id="KW-0645">Protease</keyword>
<gene>
    <name evidence="13" type="ORF">C3B61_00310</name>
</gene>
<comment type="caution">
    <text evidence="13">The sequence shown here is derived from an EMBL/GenBank/DDBJ whole genome shotgun (WGS) entry which is preliminary data.</text>
</comment>
<protein>
    <recommendedName>
        <fullName evidence="9">Prepilin leader peptidase/N-methyltransferase</fullName>
        <ecNumber evidence="9">2.1.1.-</ecNumber>
        <ecNumber evidence="9">3.4.23.43</ecNumber>
    </recommendedName>
</protein>
<dbReference type="EMBL" id="PPXD01000001">
    <property type="protein sequence ID" value="POH70324.1"/>
    <property type="molecule type" value="Genomic_DNA"/>
</dbReference>
<dbReference type="GO" id="GO:0005886">
    <property type="term" value="C:plasma membrane"/>
    <property type="evidence" value="ECO:0007669"/>
    <property type="project" value="UniProtKB-SubCell"/>
</dbReference>
<sequence>MDAAFIAVAGIFGILIGSFLNVVVYRVPNGRSIVSPPSACPGCGALIRPVDNIPVISWLKLRGRCRQCRTSISVRYPVVEFGTGVFFSATVGWALLDKPLAAPAGSGVGLALAVVAYLYLAAVSVALALIDLDTHTLPDRIVLPSYIVGASLFGTISVVTGDYGSLLGACVGMGALWLFYFLLAVVYPGGMGFGDVKLAGVLGLFLGWLGWGPLVVGAFAAFLLGGMYAIVLVVTRQASRKSGIPFGPWMLIGAWVGIFGGQQLWTAYLGAFGLS</sequence>
<evidence type="ECO:0000256" key="10">
    <source>
        <dbReference type="SAM" id="Phobius"/>
    </source>
</evidence>
<reference evidence="13 14" key="1">
    <citation type="submission" date="2018-01" db="EMBL/GenBank/DDBJ databases">
        <title>Cryobacterium sp. nov., from glaciers in China.</title>
        <authorList>
            <person name="Liu Q."/>
            <person name="Xin Y.-H."/>
        </authorList>
    </citation>
    <scope>NUCLEOTIDE SEQUENCE [LARGE SCALE GENOMIC DNA]</scope>
    <source>
        <strain evidence="13 14">TMN-42</strain>
    </source>
</reference>
<dbReference type="EC" id="3.4.23.43" evidence="9"/>
<feature type="transmembrane region" description="Helical" evidence="10">
    <location>
        <begin position="246"/>
        <end position="265"/>
    </location>
</feature>
<dbReference type="PANTHER" id="PTHR30487:SF0">
    <property type="entry name" value="PREPILIN LEADER PEPTIDASE_N-METHYLTRANSFERASE-RELATED"/>
    <property type="match status" value="1"/>
</dbReference>
<feature type="transmembrane region" description="Helical" evidence="10">
    <location>
        <begin position="166"/>
        <end position="187"/>
    </location>
</feature>
<proteinExistence type="inferred from homology"/>
<dbReference type="InterPro" id="IPR050882">
    <property type="entry name" value="Prepilin_peptidase/N-MTase"/>
</dbReference>
<evidence type="ECO:0000256" key="6">
    <source>
        <dbReference type="ARBA" id="ARBA00022989"/>
    </source>
</evidence>
<evidence type="ECO:0000256" key="2">
    <source>
        <dbReference type="ARBA" id="ARBA00005801"/>
    </source>
</evidence>
<evidence type="ECO:0000256" key="4">
    <source>
        <dbReference type="ARBA" id="ARBA00022519"/>
    </source>
</evidence>
<feature type="domain" description="Prepilin peptidase A24 N-terminal" evidence="12">
    <location>
        <begin position="11"/>
        <end position="90"/>
    </location>
</feature>
<dbReference type="GO" id="GO:0032259">
    <property type="term" value="P:methylation"/>
    <property type="evidence" value="ECO:0007669"/>
    <property type="project" value="UniProtKB-KW"/>
</dbReference>
<dbReference type="Pfam" id="PF06750">
    <property type="entry name" value="A24_N_bact"/>
    <property type="match status" value="1"/>
</dbReference>
<keyword evidence="9" id="KW-0378">Hydrolase</keyword>
<dbReference type="GO" id="GO:0006465">
    <property type="term" value="P:signal peptide processing"/>
    <property type="evidence" value="ECO:0007669"/>
    <property type="project" value="TreeGrafter"/>
</dbReference>
<dbReference type="Proteomes" id="UP000237340">
    <property type="component" value="Unassembled WGS sequence"/>
</dbReference>
<evidence type="ECO:0000256" key="3">
    <source>
        <dbReference type="ARBA" id="ARBA00022475"/>
    </source>
</evidence>
<keyword evidence="3" id="KW-1003">Cell membrane</keyword>
<keyword evidence="9" id="KW-0489">Methyltransferase</keyword>
<feature type="transmembrane region" description="Helical" evidence="10">
    <location>
        <begin position="6"/>
        <end position="25"/>
    </location>
</feature>
<evidence type="ECO:0000259" key="12">
    <source>
        <dbReference type="Pfam" id="PF06750"/>
    </source>
</evidence>
<dbReference type="InterPro" id="IPR014032">
    <property type="entry name" value="Peptidase_A24A_bac"/>
</dbReference>
<dbReference type="InterPro" id="IPR010627">
    <property type="entry name" value="Prepilin_pept_A24_N"/>
</dbReference>
<dbReference type="PANTHER" id="PTHR30487">
    <property type="entry name" value="TYPE 4 PREPILIN-LIKE PROTEINS LEADER PEPTIDE-PROCESSING ENZYME"/>
    <property type="match status" value="1"/>
</dbReference>
<comment type="function">
    <text evidence="9">Plays an essential role in type IV pili and type II pseudopili formation by proteolytically removing the leader sequence from substrate proteins and subsequently monomethylating the alpha-amino group of the newly exposed N-terminal phenylalanine.</text>
</comment>
<keyword evidence="6 10" id="KW-1133">Transmembrane helix</keyword>
<comment type="similarity">
    <text evidence="2 8">Belongs to the peptidase A24 family.</text>
</comment>
<dbReference type="Pfam" id="PF01478">
    <property type="entry name" value="Peptidase_A24"/>
    <property type="match status" value="1"/>
</dbReference>
<dbReference type="EC" id="2.1.1.-" evidence="9"/>
<evidence type="ECO:0000256" key="7">
    <source>
        <dbReference type="ARBA" id="ARBA00023136"/>
    </source>
</evidence>
<keyword evidence="14" id="KW-1185">Reference proteome</keyword>
<dbReference type="GO" id="GO:0004190">
    <property type="term" value="F:aspartic-type endopeptidase activity"/>
    <property type="evidence" value="ECO:0007669"/>
    <property type="project" value="UniProtKB-EC"/>
</dbReference>
<evidence type="ECO:0000256" key="8">
    <source>
        <dbReference type="RuleBase" id="RU003793"/>
    </source>
</evidence>
<dbReference type="AlphaFoldDB" id="A0A2S3ZN28"/>
<dbReference type="Gene3D" id="1.20.120.1220">
    <property type="match status" value="1"/>
</dbReference>
<name>A0A2S3ZN28_9MICO</name>
<feature type="transmembrane region" description="Helical" evidence="10">
    <location>
        <begin position="141"/>
        <end position="160"/>
    </location>
</feature>
<feature type="transmembrane region" description="Helical" evidence="10">
    <location>
        <begin position="76"/>
        <end position="96"/>
    </location>
</feature>
<evidence type="ECO:0000256" key="5">
    <source>
        <dbReference type="ARBA" id="ARBA00022692"/>
    </source>
</evidence>
<comment type="catalytic activity">
    <reaction evidence="9">
        <text>Typically cleaves a -Gly-|-Phe- bond to release an N-terminal, basic peptide of 5-8 residues from type IV prepilin, and then N-methylates the new N-terminal amino group, the methyl donor being S-adenosyl-L-methionine.</text>
        <dbReference type="EC" id="3.4.23.43"/>
    </reaction>
</comment>
<evidence type="ECO:0000313" key="13">
    <source>
        <dbReference type="EMBL" id="POH70324.1"/>
    </source>
</evidence>
<feature type="transmembrane region" description="Helical" evidence="10">
    <location>
        <begin position="108"/>
        <end position="129"/>
    </location>
</feature>
<keyword evidence="5 9" id="KW-0812">Transmembrane</keyword>
<dbReference type="GO" id="GO:0008168">
    <property type="term" value="F:methyltransferase activity"/>
    <property type="evidence" value="ECO:0007669"/>
    <property type="project" value="UniProtKB-KW"/>
</dbReference>
<dbReference type="InterPro" id="IPR000045">
    <property type="entry name" value="Prepilin_IV_endopep_pep"/>
</dbReference>
<dbReference type="PRINTS" id="PR00864">
    <property type="entry name" value="PREPILNPTASE"/>
</dbReference>
<feature type="domain" description="Prepilin type IV endopeptidase peptidase" evidence="11">
    <location>
        <begin position="119"/>
        <end position="230"/>
    </location>
</feature>
<keyword evidence="9" id="KW-0808">Transferase</keyword>
<evidence type="ECO:0000313" key="14">
    <source>
        <dbReference type="Proteomes" id="UP000237340"/>
    </source>
</evidence>
<organism evidence="13 14">
    <name type="scientific">Cryobacterium zongtaii</name>
    <dbReference type="NCBI Taxonomy" id="1259217"/>
    <lineage>
        <taxon>Bacteria</taxon>
        <taxon>Bacillati</taxon>
        <taxon>Actinomycetota</taxon>
        <taxon>Actinomycetes</taxon>
        <taxon>Micrococcales</taxon>
        <taxon>Microbacteriaceae</taxon>
        <taxon>Cryobacterium</taxon>
    </lineage>
</organism>
<keyword evidence="4" id="KW-0997">Cell inner membrane</keyword>
<evidence type="ECO:0000256" key="1">
    <source>
        <dbReference type="ARBA" id="ARBA00004429"/>
    </source>
</evidence>
<keyword evidence="9" id="KW-0511">Multifunctional enzyme</keyword>
<accession>A0A2S3ZN28</accession>